<evidence type="ECO:0000256" key="1">
    <source>
        <dbReference type="SAM" id="MobiDB-lite"/>
    </source>
</evidence>
<keyword evidence="2" id="KW-0472">Membrane</keyword>
<accession>A0A919TYI2</accession>
<dbReference type="Proteomes" id="UP000632740">
    <property type="component" value="Unassembled WGS sequence"/>
</dbReference>
<evidence type="ECO:0000313" key="3">
    <source>
        <dbReference type="EMBL" id="GIG19733.1"/>
    </source>
</evidence>
<keyword evidence="4" id="KW-1185">Reference proteome</keyword>
<dbReference type="EMBL" id="BONK01000001">
    <property type="protein sequence ID" value="GIG19733.1"/>
    <property type="molecule type" value="Genomic_DNA"/>
</dbReference>
<feature type="transmembrane region" description="Helical" evidence="2">
    <location>
        <begin position="21"/>
        <end position="40"/>
    </location>
</feature>
<reference evidence="3" key="1">
    <citation type="submission" date="2021-01" db="EMBL/GenBank/DDBJ databases">
        <title>Whole genome shotgun sequence of Cellulomonas chitinilytica NBRC 110799.</title>
        <authorList>
            <person name="Komaki H."/>
            <person name="Tamura T."/>
        </authorList>
    </citation>
    <scope>NUCLEOTIDE SEQUENCE</scope>
    <source>
        <strain evidence="3">NBRC 110799</strain>
    </source>
</reference>
<feature type="compositionally biased region" description="Low complexity" evidence="1">
    <location>
        <begin position="109"/>
        <end position="126"/>
    </location>
</feature>
<evidence type="ECO:0000256" key="2">
    <source>
        <dbReference type="SAM" id="Phobius"/>
    </source>
</evidence>
<sequence>METVRGEVRRVGTEDHALWSGRVAAWAVVAAVVLGALGVWKVGVWANHWYIAERFYADVDPAHPKDGPYWDIATVLRSGNEALVDGAVRLGEAVVLVVVAVVLRRRQRVPSPDRAAASAADGPDASHLVADRERPVD</sequence>
<gene>
    <name evidence="3" type="ORF">Cch01nite_04570</name>
</gene>
<keyword evidence="2" id="KW-1133">Transmembrane helix</keyword>
<feature type="region of interest" description="Disordered" evidence="1">
    <location>
        <begin position="108"/>
        <end position="137"/>
    </location>
</feature>
<dbReference type="RefSeq" id="WP_203747976.1">
    <property type="nucleotide sequence ID" value="NZ_BONK01000001.1"/>
</dbReference>
<proteinExistence type="predicted"/>
<protein>
    <submittedName>
        <fullName evidence="3">Uncharacterized protein</fullName>
    </submittedName>
</protein>
<name>A0A919TYI2_9CELL</name>
<evidence type="ECO:0000313" key="4">
    <source>
        <dbReference type="Proteomes" id="UP000632740"/>
    </source>
</evidence>
<comment type="caution">
    <text evidence="3">The sequence shown here is derived from an EMBL/GenBank/DDBJ whole genome shotgun (WGS) entry which is preliminary data.</text>
</comment>
<dbReference type="AlphaFoldDB" id="A0A919TYI2"/>
<keyword evidence="2" id="KW-0812">Transmembrane</keyword>
<organism evidence="3 4">
    <name type="scientific">Cellulomonas chitinilytica</name>
    <dbReference type="NCBI Taxonomy" id="398759"/>
    <lineage>
        <taxon>Bacteria</taxon>
        <taxon>Bacillati</taxon>
        <taxon>Actinomycetota</taxon>
        <taxon>Actinomycetes</taxon>
        <taxon>Micrococcales</taxon>
        <taxon>Cellulomonadaceae</taxon>
        <taxon>Cellulomonas</taxon>
    </lineage>
</organism>